<proteinExistence type="predicted"/>
<keyword evidence="2" id="KW-1185">Reference proteome</keyword>
<feature type="region of interest" description="Disordered" evidence="1">
    <location>
        <begin position="239"/>
        <end position="272"/>
    </location>
</feature>
<protein>
    <submittedName>
        <fullName evidence="3">Thyroid hormone receptor interactor 10b isoform X4</fullName>
    </submittedName>
</protein>
<gene>
    <name evidence="4" type="primary">zmp:0000001172</name>
    <name evidence="3" type="synonym">trip10b</name>
    <name evidence="3" type="synonym">zgc:56292</name>
</gene>
<organism evidence="2 3">
    <name type="scientific">Danio rerio</name>
    <name type="common">Zebrafish</name>
    <name type="synonym">Brachydanio rerio</name>
    <dbReference type="NCBI Taxonomy" id="7955"/>
    <lineage>
        <taxon>Eukaryota</taxon>
        <taxon>Metazoa</taxon>
        <taxon>Chordata</taxon>
        <taxon>Craniata</taxon>
        <taxon>Vertebrata</taxon>
        <taxon>Euteleostomi</taxon>
        <taxon>Actinopterygii</taxon>
        <taxon>Neopterygii</taxon>
        <taxon>Teleostei</taxon>
        <taxon>Ostariophysi</taxon>
        <taxon>Cypriniformes</taxon>
        <taxon>Danionidae</taxon>
        <taxon>Danioninae</taxon>
        <taxon>Danio</taxon>
    </lineage>
</organism>
<name>A0A8M6Z1Y6_DANRE</name>
<evidence type="ECO:0000313" key="3">
    <source>
        <dbReference type="RefSeq" id="XP_017212664.1"/>
    </source>
</evidence>
<accession>A0A8M6Z1Y6</accession>
<dbReference type="ZFIN" id="ZDB-GENE-140106-132">
    <property type="gene designation" value="zmp:0000001172"/>
</dbReference>
<dbReference type="OrthoDB" id="8961033at2759"/>
<dbReference type="CTD" id="100334929"/>
<dbReference type="PANTHER" id="PTHR38706:SF2">
    <property type="match status" value="1"/>
</dbReference>
<sequence>MLATLNEVPHLRNTGFGRPWPRHGLKLLHWFAKECLIFDNNNNMRTDYYPADGDFGFHLFENRCDEYGDKLLPDVNFPYYVVGNLNSAGAENLPEYVTEYKCTDEDYSNTDRIIVSLHDDCEFDKVYITQHKDRSNYDPYNTHRISKGLLMIIRRIRLEDFLEGMCYYPYMQPVSPMPIINYRPIATNTAGPGFIVVNYPHVQPISLIPNIPENPGFVKVNYPYSQPISLKSVRKCRPKSTNTVSPDLTAVTVPSSHPPHHDAPAAQSSGTNAETIITIEEETSTNNPSENSPKKKRFWERLCTIL</sequence>
<evidence type="ECO:0000256" key="1">
    <source>
        <dbReference type="SAM" id="MobiDB-lite"/>
    </source>
</evidence>
<dbReference type="AGR" id="ZFIN:ZDB-GENE-140106-132"/>
<reference evidence="3" key="1">
    <citation type="submission" date="2025-08" db="UniProtKB">
        <authorList>
            <consortium name="RefSeq"/>
        </authorList>
    </citation>
    <scope>IDENTIFICATION</scope>
    <source>
        <strain evidence="3">Tuebingen</strain>
        <tissue evidence="3">Fibroblasts and whole tissue</tissue>
    </source>
</reference>
<evidence type="ECO:0000313" key="2">
    <source>
        <dbReference type="Proteomes" id="UP000000437"/>
    </source>
</evidence>
<evidence type="ECO:0000313" key="4">
    <source>
        <dbReference type="ZFIN" id="ZDB-GENE-140106-132"/>
    </source>
</evidence>
<dbReference type="Proteomes" id="UP000000437">
    <property type="component" value="Chromosome 1"/>
</dbReference>
<dbReference type="RefSeq" id="XP_017212664.1">
    <property type="nucleotide sequence ID" value="XM_017357175.4"/>
</dbReference>
<dbReference type="PANTHER" id="PTHR38706">
    <property type="entry name" value="SI:CH211-198C19.1-RELATED"/>
    <property type="match status" value="1"/>
</dbReference>
<keyword evidence="3" id="KW-0675">Receptor</keyword>
<dbReference type="AlphaFoldDB" id="A0A8M6Z1Y6"/>